<sequence>MTPMPARPAPTLVPGEVAGVGSHGLYHRLRRVPGEAHTVRTDFVPGPAPSGGETVIATLAHLTDLHVVDPGSPARLDFAMRTGAGTPSWAGLVDWVFRPQEALAPHAAAAMVRTLAALDVDACVVTGDNIDNAQANELAAYLALLDGGKVEVSPFGYQGPQRLDWDDPWYWRPDPGDDRYKRLWGFPTHPGLLEAAAAPFTAVGLGHPWLACLGNHDLLIGGTTAARPDLAAIATGPRKPVGLPTGPDLPDALGTFLTDPAALFTGPSRAVPALAGRTFITPADFVNAHRHPHARPAGHGFTAANLRDGTAHYAYDPVPGVRIVVLNTDNPHGHWDGSMDRAQLDWLAEQLAADGPDDPLIVLASHHATSSLRNAYGVCPDQPGERAYAGEILRLALGCRNVVLWLNGHHHANRVVAHHRGDGGGLFEVTTAAIADWPVQARVLRIARERSGGICVTSTLVDHDAPTVPDAGQDTTDRLAALHRELAYNDAVRAGRTGAAGGAPDRNVRLRLPAPVR</sequence>
<dbReference type="Proteomes" id="UP000642070">
    <property type="component" value="Unassembled WGS sequence"/>
</dbReference>
<gene>
    <name evidence="1" type="ORF">GCM10007977_041880</name>
</gene>
<dbReference type="AlphaFoldDB" id="A0A917TSH8"/>
<accession>A0A917TSH8</accession>
<reference evidence="1" key="1">
    <citation type="journal article" date="2014" name="Int. J. Syst. Evol. Microbiol.">
        <title>Complete genome sequence of Corynebacterium casei LMG S-19264T (=DSM 44701T), isolated from a smear-ripened cheese.</title>
        <authorList>
            <consortium name="US DOE Joint Genome Institute (JGI-PGF)"/>
            <person name="Walter F."/>
            <person name="Albersmeier A."/>
            <person name="Kalinowski J."/>
            <person name="Ruckert C."/>
        </authorList>
    </citation>
    <scope>NUCLEOTIDE SEQUENCE</scope>
    <source>
        <strain evidence="1">JCM 19831</strain>
    </source>
</reference>
<dbReference type="Gene3D" id="3.60.21.10">
    <property type="match status" value="1"/>
</dbReference>
<dbReference type="RefSeq" id="WP_190251579.1">
    <property type="nucleotide sequence ID" value="NZ_BMPI01000019.1"/>
</dbReference>
<dbReference type="PANTHER" id="PTHR43143:SF1">
    <property type="entry name" value="SERINE_THREONINE-PROTEIN PHOSPHATASE CPPED1"/>
    <property type="match status" value="1"/>
</dbReference>
<dbReference type="PANTHER" id="PTHR43143">
    <property type="entry name" value="METALLOPHOSPHOESTERASE, CALCINEURIN SUPERFAMILY"/>
    <property type="match status" value="1"/>
</dbReference>
<keyword evidence="2" id="KW-1185">Reference proteome</keyword>
<organism evidence="1 2">
    <name type="scientific">Dactylosporangium sucinum</name>
    <dbReference type="NCBI Taxonomy" id="1424081"/>
    <lineage>
        <taxon>Bacteria</taxon>
        <taxon>Bacillati</taxon>
        <taxon>Actinomycetota</taxon>
        <taxon>Actinomycetes</taxon>
        <taxon>Micromonosporales</taxon>
        <taxon>Micromonosporaceae</taxon>
        <taxon>Dactylosporangium</taxon>
    </lineage>
</organism>
<protein>
    <submittedName>
        <fullName evidence="1">Metallophosphoesterase</fullName>
    </submittedName>
</protein>
<dbReference type="InterPro" id="IPR029052">
    <property type="entry name" value="Metallo-depent_PP-like"/>
</dbReference>
<name>A0A917TSH8_9ACTN</name>
<dbReference type="InterPro" id="IPR051918">
    <property type="entry name" value="STPP_CPPED1"/>
</dbReference>
<proteinExistence type="predicted"/>
<comment type="caution">
    <text evidence="1">The sequence shown here is derived from an EMBL/GenBank/DDBJ whole genome shotgun (WGS) entry which is preliminary data.</text>
</comment>
<dbReference type="EMBL" id="BMPI01000019">
    <property type="protein sequence ID" value="GGM36063.1"/>
    <property type="molecule type" value="Genomic_DNA"/>
</dbReference>
<evidence type="ECO:0000313" key="2">
    <source>
        <dbReference type="Proteomes" id="UP000642070"/>
    </source>
</evidence>
<reference evidence="1" key="2">
    <citation type="submission" date="2020-09" db="EMBL/GenBank/DDBJ databases">
        <authorList>
            <person name="Sun Q."/>
            <person name="Ohkuma M."/>
        </authorList>
    </citation>
    <scope>NUCLEOTIDE SEQUENCE</scope>
    <source>
        <strain evidence="1">JCM 19831</strain>
    </source>
</reference>
<dbReference type="SUPFAM" id="SSF56300">
    <property type="entry name" value="Metallo-dependent phosphatases"/>
    <property type="match status" value="1"/>
</dbReference>
<evidence type="ECO:0000313" key="1">
    <source>
        <dbReference type="EMBL" id="GGM36063.1"/>
    </source>
</evidence>